<protein>
    <submittedName>
        <fullName evidence="2">Uncharacterized protein</fullName>
    </submittedName>
</protein>
<reference evidence="2" key="1">
    <citation type="journal article" date="2015" name="Nature">
        <title>Complex archaea that bridge the gap between prokaryotes and eukaryotes.</title>
        <authorList>
            <person name="Spang A."/>
            <person name="Saw J.H."/>
            <person name="Jorgensen S.L."/>
            <person name="Zaremba-Niedzwiedzka K."/>
            <person name="Martijn J."/>
            <person name="Lind A.E."/>
            <person name="van Eijk R."/>
            <person name="Schleper C."/>
            <person name="Guy L."/>
            <person name="Ettema T.J."/>
        </authorList>
    </citation>
    <scope>NUCLEOTIDE SEQUENCE</scope>
</reference>
<evidence type="ECO:0000313" key="2">
    <source>
        <dbReference type="EMBL" id="KKK81187.1"/>
    </source>
</evidence>
<feature type="compositionally biased region" description="Polar residues" evidence="1">
    <location>
        <begin position="1"/>
        <end position="13"/>
    </location>
</feature>
<comment type="caution">
    <text evidence="2">The sequence shown here is derived from an EMBL/GenBank/DDBJ whole genome shotgun (WGS) entry which is preliminary data.</text>
</comment>
<accession>A0A0F8YIF4</accession>
<dbReference type="AlphaFoldDB" id="A0A0F8YIF4"/>
<evidence type="ECO:0000256" key="1">
    <source>
        <dbReference type="SAM" id="MobiDB-lite"/>
    </source>
</evidence>
<feature type="compositionally biased region" description="Basic and acidic residues" evidence="1">
    <location>
        <begin position="19"/>
        <end position="30"/>
    </location>
</feature>
<dbReference type="EMBL" id="LAZR01053235">
    <property type="protein sequence ID" value="KKK81187.1"/>
    <property type="molecule type" value="Genomic_DNA"/>
</dbReference>
<proteinExistence type="predicted"/>
<feature type="non-terminal residue" evidence="2">
    <location>
        <position position="1"/>
    </location>
</feature>
<organism evidence="2">
    <name type="scientific">marine sediment metagenome</name>
    <dbReference type="NCBI Taxonomy" id="412755"/>
    <lineage>
        <taxon>unclassified sequences</taxon>
        <taxon>metagenomes</taxon>
        <taxon>ecological metagenomes</taxon>
    </lineage>
</organism>
<gene>
    <name evidence="2" type="ORF">LCGC14_2816010</name>
</gene>
<name>A0A0F8YIF4_9ZZZZ</name>
<feature type="region of interest" description="Disordered" evidence="1">
    <location>
        <begin position="1"/>
        <end position="30"/>
    </location>
</feature>
<sequence length="141" mass="15940">VQLSATDMSTEAKSSAAKRTPEAREASSERMRQYYADHPEALAAWLASAHTPEVWAKMRTPEARKRVSDRSTLFFEDPVNRLVQSADQRRYLATDYETGGARVPGGWRDAHLRAHIAYVEEHRECMVGHPECLDLIAEELA</sequence>